<dbReference type="InterPro" id="IPR019998">
    <property type="entry name" value="Membr_insert_YidC"/>
</dbReference>
<evidence type="ECO:0000313" key="19">
    <source>
        <dbReference type="Proteomes" id="UP000433050"/>
    </source>
</evidence>
<organism evidence="18 19">
    <name type="scientific">Starkeya nomas</name>
    <dbReference type="NCBI Taxonomy" id="2666134"/>
    <lineage>
        <taxon>Bacteria</taxon>
        <taxon>Pseudomonadati</taxon>
        <taxon>Pseudomonadota</taxon>
        <taxon>Alphaproteobacteria</taxon>
        <taxon>Hyphomicrobiales</taxon>
        <taxon>Xanthobacteraceae</taxon>
        <taxon>Starkeya</taxon>
    </lineage>
</organism>
<feature type="region of interest" description="Disordered" evidence="15">
    <location>
        <begin position="36"/>
        <end position="68"/>
    </location>
</feature>
<comment type="subunit">
    <text evidence="14">Interacts with the Sec translocase complex via SecD. Specifically interacts with transmembrane segments of nascent integral membrane proteins during membrane integration.</text>
</comment>
<evidence type="ECO:0000313" key="18">
    <source>
        <dbReference type="EMBL" id="CAA0086814.1"/>
    </source>
</evidence>
<feature type="domain" description="Membrane insertase YidC/Oxa/ALB C-terminal" evidence="16">
    <location>
        <begin position="377"/>
        <end position="580"/>
    </location>
</feature>
<evidence type="ECO:0000256" key="5">
    <source>
        <dbReference type="ARBA" id="ARBA00022475"/>
    </source>
</evidence>
<dbReference type="CDD" id="cd20070">
    <property type="entry name" value="5TM_YidC_Alb3"/>
    <property type="match status" value="1"/>
</dbReference>
<dbReference type="InterPro" id="IPR028055">
    <property type="entry name" value="YidC/Oxa/ALB_C"/>
</dbReference>
<evidence type="ECO:0000256" key="10">
    <source>
        <dbReference type="ARBA" id="ARBA00023136"/>
    </source>
</evidence>
<keyword evidence="11 14" id="KW-0143">Chaperone</keyword>
<dbReference type="PANTHER" id="PTHR12428:SF65">
    <property type="entry name" value="CYTOCHROME C OXIDASE ASSEMBLY PROTEIN COX18, MITOCHONDRIAL"/>
    <property type="match status" value="1"/>
</dbReference>
<evidence type="ECO:0000256" key="12">
    <source>
        <dbReference type="ARBA" id="ARBA00033245"/>
    </source>
</evidence>
<dbReference type="Gene3D" id="2.70.98.90">
    <property type="match status" value="1"/>
</dbReference>
<keyword evidence="4 14" id="KW-0813">Transport</keyword>
<evidence type="ECO:0000256" key="4">
    <source>
        <dbReference type="ARBA" id="ARBA00022448"/>
    </source>
</evidence>
<dbReference type="GO" id="GO:0015031">
    <property type="term" value="P:protein transport"/>
    <property type="evidence" value="ECO:0007669"/>
    <property type="project" value="UniProtKB-KW"/>
</dbReference>
<gene>
    <name evidence="14 18" type="primary">yidC</name>
    <name evidence="18" type="ORF">STARVERO_00305</name>
</gene>
<dbReference type="InterPro" id="IPR001708">
    <property type="entry name" value="YidC/ALB3/OXA1/COX18"/>
</dbReference>
<keyword evidence="9 14" id="KW-1133">Transmembrane helix</keyword>
<protein>
    <recommendedName>
        <fullName evidence="3 14">Membrane protein insertase YidC</fullName>
    </recommendedName>
    <alternativeName>
        <fullName evidence="13 14">Foldase YidC</fullName>
    </alternativeName>
    <alternativeName>
        <fullName evidence="12 14">Membrane integrase YidC</fullName>
    </alternativeName>
    <alternativeName>
        <fullName evidence="14">Membrane protein YidC</fullName>
    </alternativeName>
</protein>
<dbReference type="GO" id="GO:0005886">
    <property type="term" value="C:plasma membrane"/>
    <property type="evidence" value="ECO:0007669"/>
    <property type="project" value="UniProtKB-SubCell"/>
</dbReference>
<dbReference type="InterPro" id="IPR047196">
    <property type="entry name" value="YidC_ALB_C"/>
</dbReference>
<accession>A0A5S9N9P2</accession>
<dbReference type="HAMAP" id="MF_01810">
    <property type="entry name" value="YidC_type1"/>
    <property type="match status" value="1"/>
</dbReference>
<dbReference type="RefSeq" id="WP_144343886.1">
    <property type="nucleotide sequence ID" value="NZ_CACSAS010000001.1"/>
</dbReference>
<evidence type="ECO:0000256" key="8">
    <source>
        <dbReference type="ARBA" id="ARBA00022927"/>
    </source>
</evidence>
<evidence type="ECO:0000256" key="3">
    <source>
        <dbReference type="ARBA" id="ARBA00015325"/>
    </source>
</evidence>
<keyword evidence="6" id="KW-0997">Cell inner membrane</keyword>
<feature type="transmembrane region" description="Helical" evidence="14">
    <location>
        <begin position="505"/>
        <end position="525"/>
    </location>
</feature>
<dbReference type="GO" id="GO:0032977">
    <property type="term" value="F:membrane insertase activity"/>
    <property type="evidence" value="ECO:0007669"/>
    <property type="project" value="InterPro"/>
</dbReference>
<dbReference type="GO" id="GO:0051205">
    <property type="term" value="P:protein insertion into membrane"/>
    <property type="evidence" value="ECO:0007669"/>
    <property type="project" value="TreeGrafter"/>
</dbReference>
<comment type="subcellular location">
    <subcellularLocation>
        <location evidence="1">Cell inner membrane</location>
        <topology evidence="1">Multi-pass membrane protein</topology>
    </subcellularLocation>
    <subcellularLocation>
        <location evidence="14">Cell membrane</location>
        <topology evidence="14">Multi-pass membrane protein</topology>
    </subcellularLocation>
</comment>
<comment type="similarity">
    <text evidence="2 14">Belongs to the OXA1/ALB3/YidC family. Type 1 subfamily.</text>
</comment>
<dbReference type="InterPro" id="IPR028053">
    <property type="entry name" value="Membr_insert_YidC_N"/>
</dbReference>
<keyword evidence="7 14" id="KW-0812">Transmembrane</keyword>
<dbReference type="PRINTS" id="PR01900">
    <property type="entry name" value="YIDCPROTEIN"/>
</dbReference>
<evidence type="ECO:0000256" key="9">
    <source>
        <dbReference type="ARBA" id="ARBA00022989"/>
    </source>
</evidence>
<dbReference type="AlphaFoldDB" id="A0A5S9N9P2"/>
<feature type="domain" description="Membrane insertase YidC N-terminal" evidence="17">
    <location>
        <begin position="85"/>
        <end position="365"/>
    </location>
</feature>
<evidence type="ECO:0000256" key="7">
    <source>
        <dbReference type="ARBA" id="ARBA00022692"/>
    </source>
</evidence>
<evidence type="ECO:0000259" key="16">
    <source>
        <dbReference type="Pfam" id="PF02096"/>
    </source>
</evidence>
<name>A0A5S9N9P2_9HYPH</name>
<dbReference type="NCBIfam" id="NF002353">
    <property type="entry name" value="PRK01318.1-4"/>
    <property type="match status" value="1"/>
</dbReference>
<evidence type="ECO:0000256" key="6">
    <source>
        <dbReference type="ARBA" id="ARBA00022519"/>
    </source>
</evidence>
<sequence length="605" mass="66630">MTSENRNMILAIVLSMAVLIAWQYFSGIPQMDQQRQQAAQQQAAQQGAQPQGQAGTPAPGTAVPAPSATPATALTRAEALARSPRIAIDTPRVVGSLALKGGRIDDLSLKDYRETVSPDSPIIVLLSPSGGPNPFYAEFGWVPGAGANVAVPAADTLWTAPEGATLTPDKPLVLTWDNGAGLTFRRTLTIDTNYMFHVVDEVENTTAAPVALHPYALVSRHGTPHTLGYYILHEGLIGVTSEGGLHEIKYKDIAERKSETFPSVGGWLGITDKYWAATVIPGAEEKVQARFSAAQAGNDLTYQTDFLGDAVTVAPGAKATTDGRLFAGAKEVRVVDGYQKTYNIDRFDLLIDWGWFYFITKPLFLLIDWIYKGVGNFGVAILIVTVLIKGVFFPLANKSYASMAKMKAVQPEIQALRERYGDDRVKLQQEMMEIYKKEKINPVAGCLPILIQIPVFFALYKVLFVTIEMRHAPFFGWIKDLSAPDPTTVFNLFGLIPWDPGTVPVIGHFLLLGVWPIIMGITMWVQMKLNPAPPDPTQKAIFDWMPLIFTFMLGSFASGLVIYWAWNNTLSVLQQSIIMRRNGVKIELWDNLRDTFSRKKKPKAG</sequence>
<keyword evidence="8 14" id="KW-0653">Protein transport</keyword>
<feature type="transmembrane region" description="Helical" evidence="14">
    <location>
        <begin position="377"/>
        <end position="396"/>
    </location>
</feature>
<comment type="function">
    <text evidence="14">Required for the insertion and/or proper folding and/or complex formation of integral membrane proteins into the membrane. Involved in integration of membrane proteins that insert both dependently and independently of the Sec translocase complex, as well as at least some lipoproteins. Aids folding of multispanning membrane proteins.</text>
</comment>
<reference evidence="18 19" key="1">
    <citation type="submission" date="2019-12" db="EMBL/GenBank/DDBJ databases">
        <authorList>
            <person name="Reyes-Prieto M."/>
        </authorList>
    </citation>
    <scope>NUCLEOTIDE SEQUENCE [LARGE SCALE GENOMIC DNA]</scope>
    <source>
        <strain evidence="18">HF14-78462</strain>
    </source>
</reference>
<feature type="transmembrane region" description="Helical" evidence="14">
    <location>
        <begin position="440"/>
        <end position="460"/>
    </location>
</feature>
<keyword evidence="5 14" id="KW-1003">Cell membrane</keyword>
<dbReference type="NCBIfam" id="TIGR03592">
    <property type="entry name" value="yidC_oxa1_cterm"/>
    <property type="match status" value="1"/>
</dbReference>
<dbReference type="Pfam" id="PF14849">
    <property type="entry name" value="YidC_periplas"/>
    <property type="match status" value="1"/>
</dbReference>
<dbReference type="Proteomes" id="UP000433050">
    <property type="component" value="Unassembled WGS sequence"/>
</dbReference>
<evidence type="ECO:0000256" key="13">
    <source>
        <dbReference type="ARBA" id="ARBA00033342"/>
    </source>
</evidence>
<keyword evidence="19" id="KW-1185">Reference proteome</keyword>
<evidence type="ECO:0000256" key="15">
    <source>
        <dbReference type="SAM" id="MobiDB-lite"/>
    </source>
</evidence>
<dbReference type="Pfam" id="PF02096">
    <property type="entry name" value="60KD_IMP"/>
    <property type="match status" value="1"/>
</dbReference>
<dbReference type="CDD" id="cd19961">
    <property type="entry name" value="EcYidC-like_peri"/>
    <property type="match status" value="1"/>
</dbReference>
<evidence type="ECO:0000256" key="14">
    <source>
        <dbReference type="HAMAP-Rule" id="MF_01810"/>
    </source>
</evidence>
<dbReference type="FunFam" id="2.70.98.90:FF:000006">
    <property type="entry name" value="Membrane protein insertase YidC"/>
    <property type="match status" value="1"/>
</dbReference>
<feature type="transmembrane region" description="Helical" evidence="14">
    <location>
        <begin position="546"/>
        <end position="566"/>
    </location>
</feature>
<keyword evidence="10 14" id="KW-0472">Membrane</keyword>
<feature type="transmembrane region" description="Helical" evidence="14">
    <location>
        <begin position="6"/>
        <end position="25"/>
    </location>
</feature>
<dbReference type="NCBIfam" id="TIGR03593">
    <property type="entry name" value="yidC_nterm"/>
    <property type="match status" value="1"/>
</dbReference>
<dbReference type="PRINTS" id="PR00701">
    <property type="entry name" value="60KDINNERMP"/>
</dbReference>
<dbReference type="PANTHER" id="PTHR12428">
    <property type="entry name" value="OXA1"/>
    <property type="match status" value="1"/>
</dbReference>
<dbReference type="EMBL" id="CACSAS010000001">
    <property type="protein sequence ID" value="CAA0086814.1"/>
    <property type="molecule type" value="Genomic_DNA"/>
</dbReference>
<evidence type="ECO:0000259" key="17">
    <source>
        <dbReference type="Pfam" id="PF14849"/>
    </source>
</evidence>
<dbReference type="InterPro" id="IPR038221">
    <property type="entry name" value="YidC_periplasmic_sf"/>
</dbReference>
<evidence type="ECO:0000256" key="11">
    <source>
        <dbReference type="ARBA" id="ARBA00023186"/>
    </source>
</evidence>
<proteinExistence type="inferred from homology"/>
<evidence type="ECO:0000256" key="1">
    <source>
        <dbReference type="ARBA" id="ARBA00004429"/>
    </source>
</evidence>
<evidence type="ECO:0000256" key="2">
    <source>
        <dbReference type="ARBA" id="ARBA00010527"/>
    </source>
</evidence>